<dbReference type="InterPro" id="IPR006842">
    <property type="entry name" value="Transposase_31"/>
</dbReference>
<sequence length="328" mass="37188">MGTKDTITKDYMADNRVFADVFNHMLYKGKNVIDPDTLHPLDTTALAVPYGSGTSEVPVQKFRDEFKSLNVMRDDSRIYLLLGIENQSEPHFAMPVKNMVYDALEYAGQVENSARSHREAKQWPSTSGEYLTGFYKDDRLIPVITTVVYFGPDTWKAPRSLHEMLSIQDPEILSMVPDYRINLFSPAEIKDEELDKLQSNLKEVMLFIKYSKDKRKLQELTSHNPGFRSLELKAARVIDSITGIHLRFTETEGSVNMCQAVQEMCNDARAEGLSQGLSQGRAQGLSQGLQEHALLTAQRMLQDSRFSPEDISKYSGLPLTEVLKLQKK</sequence>
<dbReference type="RefSeq" id="WP_173739929.1">
    <property type="nucleotide sequence ID" value="NZ_JAAIUP010000016.1"/>
</dbReference>
<evidence type="ECO:0000313" key="3">
    <source>
        <dbReference type="Proteomes" id="UP001200089"/>
    </source>
</evidence>
<dbReference type="EMBL" id="JAKNDE010000005">
    <property type="protein sequence ID" value="MCG5033135.1"/>
    <property type="molecule type" value="Genomic_DNA"/>
</dbReference>
<reference evidence="2" key="1">
    <citation type="submission" date="2022-01" db="EMBL/GenBank/DDBJ databases">
        <title>Collection of gut derived symbiotic bacterial strains cultured from healthy donors.</title>
        <authorList>
            <person name="Lin H."/>
            <person name="Kohout C."/>
            <person name="Waligurski E."/>
            <person name="Pamer E.G."/>
        </authorList>
    </citation>
    <scope>NUCLEOTIDE SEQUENCE</scope>
    <source>
        <strain evidence="2">DFI.1.11</strain>
    </source>
</reference>
<dbReference type="Pfam" id="PF04754">
    <property type="entry name" value="Transposase_31"/>
    <property type="match status" value="1"/>
</dbReference>
<gene>
    <name evidence="2" type="ORF">L0P48_05855</name>
</gene>
<proteinExistence type="predicted"/>
<evidence type="ECO:0000313" key="2">
    <source>
        <dbReference type="EMBL" id="MCG5033135.1"/>
    </source>
</evidence>
<dbReference type="Proteomes" id="UP001200089">
    <property type="component" value="Unassembled WGS sequence"/>
</dbReference>
<evidence type="ECO:0000259" key="1">
    <source>
        <dbReference type="Pfam" id="PF04754"/>
    </source>
</evidence>
<accession>A0AAW5CHH5</accession>
<dbReference type="AlphaFoldDB" id="A0AAW5CHH5"/>
<organism evidence="2 3">
    <name type="scientific">Blautia massiliensis</name>
    <name type="common">ex Durand et al. 2017</name>
    <dbReference type="NCBI Taxonomy" id="1737424"/>
    <lineage>
        <taxon>Bacteria</taxon>
        <taxon>Bacillati</taxon>
        <taxon>Bacillota</taxon>
        <taxon>Clostridia</taxon>
        <taxon>Lachnospirales</taxon>
        <taxon>Lachnospiraceae</taxon>
        <taxon>Blautia</taxon>
    </lineage>
</organism>
<feature type="domain" description="Transposase (putative) YhgA-like" evidence="1">
    <location>
        <begin position="69"/>
        <end position="221"/>
    </location>
</feature>
<protein>
    <submittedName>
        <fullName evidence="2">Rpn family recombination-promoting nuclease/putative transposase</fullName>
    </submittedName>
</protein>
<name>A0AAW5CHH5_9FIRM</name>
<comment type="caution">
    <text evidence="2">The sequence shown here is derived from an EMBL/GenBank/DDBJ whole genome shotgun (WGS) entry which is preliminary data.</text>
</comment>